<keyword evidence="8" id="KW-1185">Reference proteome</keyword>
<dbReference type="Pfam" id="PF00440">
    <property type="entry name" value="TetR_N"/>
    <property type="match status" value="1"/>
</dbReference>
<dbReference type="EMBL" id="JACHJQ010000001">
    <property type="protein sequence ID" value="MBB4904876.1"/>
    <property type="molecule type" value="Genomic_DNA"/>
</dbReference>
<feature type="DNA-binding region" description="H-T-H motif" evidence="4">
    <location>
        <begin position="40"/>
        <end position="59"/>
    </location>
</feature>
<dbReference type="Gene3D" id="1.10.357.10">
    <property type="entry name" value="Tetracycline Repressor, domain 2"/>
    <property type="match status" value="1"/>
</dbReference>
<dbReference type="InterPro" id="IPR036271">
    <property type="entry name" value="Tet_transcr_reg_TetR-rel_C_sf"/>
</dbReference>
<accession>A0A7W7VCB2</accession>
<keyword evidence="3" id="KW-0804">Transcription</keyword>
<dbReference type="GO" id="GO:0000976">
    <property type="term" value="F:transcription cis-regulatory region binding"/>
    <property type="evidence" value="ECO:0007669"/>
    <property type="project" value="TreeGrafter"/>
</dbReference>
<dbReference type="InterPro" id="IPR050109">
    <property type="entry name" value="HTH-type_TetR-like_transc_reg"/>
</dbReference>
<reference evidence="7 8" key="1">
    <citation type="submission" date="2020-08" db="EMBL/GenBank/DDBJ databases">
        <title>Genomic Encyclopedia of Type Strains, Phase III (KMG-III): the genomes of soil and plant-associated and newly described type strains.</title>
        <authorList>
            <person name="Whitman W."/>
        </authorList>
    </citation>
    <scope>NUCLEOTIDE SEQUENCE [LARGE SCALE GENOMIC DNA]</scope>
    <source>
        <strain evidence="7 8">CECT 8960</strain>
    </source>
</reference>
<protein>
    <submittedName>
        <fullName evidence="7">AcrR family transcriptional regulator</fullName>
    </submittedName>
</protein>
<feature type="region of interest" description="Disordered" evidence="5">
    <location>
        <begin position="1"/>
        <end position="20"/>
    </location>
</feature>
<keyword evidence="2 4" id="KW-0238">DNA-binding</keyword>
<evidence type="ECO:0000256" key="3">
    <source>
        <dbReference type="ARBA" id="ARBA00023163"/>
    </source>
</evidence>
<dbReference type="Proteomes" id="UP000520767">
    <property type="component" value="Unassembled WGS sequence"/>
</dbReference>
<dbReference type="InterPro" id="IPR001647">
    <property type="entry name" value="HTH_TetR"/>
</dbReference>
<keyword evidence="1" id="KW-0805">Transcription regulation</keyword>
<dbReference type="SUPFAM" id="SSF48498">
    <property type="entry name" value="Tetracyclin repressor-like, C-terminal domain"/>
    <property type="match status" value="1"/>
</dbReference>
<dbReference type="AlphaFoldDB" id="A0A7W7VCB2"/>
<comment type="caution">
    <text evidence="7">The sequence shown here is derived from an EMBL/GenBank/DDBJ whole genome shotgun (WGS) entry which is preliminary data.</text>
</comment>
<evidence type="ECO:0000313" key="7">
    <source>
        <dbReference type="EMBL" id="MBB4904876.1"/>
    </source>
</evidence>
<evidence type="ECO:0000259" key="6">
    <source>
        <dbReference type="PROSITE" id="PS50977"/>
    </source>
</evidence>
<sequence>MDASGVQPTSRPGGRTARTRAAVRDATLAELAVHGYAGLTVEAVAARSGVHKTTVYRRWGGVDGLVVDALALADEDGWAPPDTGSFERDLRELAREVVVTFAGTPASAAFVAAAFQSERAAAALRDFYAERHRRSAAVVTRAVERGEVPAGTDAGAVVKAAVAPFYYRVLIAGEPATEDLADQSAAAVAHAARAGLYA</sequence>
<dbReference type="PANTHER" id="PTHR30055:SF148">
    <property type="entry name" value="TETR-FAMILY TRANSCRIPTIONAL REGULATOR"/>
    <property type="match status" value="1"/>
</dbReference>
<dbReference type="GO" id="GO:0003700">
    <property type="term" value="F:DNA-binding transcription factor activity"/>
    <property type="evidence" value="ECO:0007669"/>
    <property type="project" value="TreeGrafter"/>
</dbReference>
<dbReference type="InterPro" id="IPR009057">
    <property type="entry name" value="Homeodomain-like_sf"/>
</dbReference>
<evidence type="ECO:0000313" key="8">
    <source>
        <dbReference type="Proteomes" id="UP000520767"/>
    </source>
</evidence>
<dbReference type="Gene3D" id="1.10.10.60">
    <property type="entry name" value="Homeodomain-like"/>
    <property type="match status" value="1"/>
</dbReference>
<dbReference type="RefSeq" id="WP_184809066.1">
    <property type="nucleotide sequence ID" value="NZ_JACHJQ010000001.1"/>
</dbReference>
<gene>
    <name evidence="7" type="ORF">FHR82_001086</name>
</gene>
<dbReference type="PANTHER" id="PTHR30055">
    <property type="entry name" value="HTH-TYPE TRANSCRIPTIONAL REGULATOR RUTR"/>
    <property type="match status" value="1"/>
</dbReference>
<evidence type="ECO:0000256" key="5">
    <source>
        <dbReference type="SAM" id="MobiDB-lite"/>
    </source>
</evidence>
<evidence type="ECO:0000256" key="1">
    <source>
        <dbReference type="ARBA" id="ARBA00023015"/>
    </source>
</evidence>
<proteinExistence type="predicted"/>
<evidence type="ECO:0000256" key="4">
    <source>
        <dbReference type="PROSITE-ProRule" id="PRU00335"/>
    </source>
</evidence>
<organism evidence="7 8">
    <name type="scientific">Actinophytocola algeriensis</name>
    <dbReference type="NCBI Taxonomy" id="1768010"/>
    <lineage>
        <taxon>Bacteria</taxon>
        <taxon>Bacillati</taxon>
        <taxon>Actinomycetota</taxon>
        <taxon>Actinomycetes</taxon>
        <taxon>Pseudonocardiales</taxon>
        <taxon>Pseudonocardiaceae</taxon>
    </lineage>
</organism>
<name>A0A7W7VCB2_9PSEU</name>
<dbReference type="PROSITE" id="PS50977">
    <property type="entry name" value="HTH_TETR_2"/>
    <property type="match status" value="1"/>
</dbReference>
<dbReference type="Pfam" id="PF16859">
    <property type="entry name" value="TetR_C_11"/>
    <property type="match status" value="1"/>
</dbReference>
<feature type="compositionally biased region" description="Low complexity" evidence="5">
    <location>
        <begin position="9"/>
        <end position="20"/>
    </location>
</feature>
<evidence type="ECO:0000256" key="2">
    <source>
        <dbReference type="ARBA" id="ARBA00023125"/>
    </source>
</evidence>
<dbReference type="SUPFAM" id="SSF46689">
    <property type="entry name" value="Homeodomain-like"/>
    <property type="match status" value="1"/>
</dbReference>
<feature type="domain" description="HTH tetR-type" evidence="6">
    <location>
        <begin position="17"/>
        <end position="77"/>
    </location>
</feature>
<dbReference type="InterPro" id="IPR011075">
    <property type="entry name" value="TetR_C"/>
</dbReference>